<gene>
    <name evidence="7" type="ORF">RJ640_002785</name>
</gene>
<feature type="domain" description="Pectinesterase inhibitor" evidence="6">
    <location>
        <begin position="26"/>
        <end position="169"/>
    </location>
</feature>
<feature type="signal peptide" evidence="5">
    <location>
        <begin position="1"/>
        <end position="28"/>
    </location>
</feature>
<feature type="chain" id="PRO_5041652866" description="Pectinesterase inhibitor domain-containing protein" evidence="5">
    <location>
        <begin position="29"/>
        <end position="285"/>
    </location>
</feature>
<evidence type="ECO:0000313" key="8">
    <source>
        <dbReference type="Proteomes" id="UP001187471"/>
    </source>
</evidence>
<dbReference type="SUPFAM" id="SSF101148">
    <property type="entry name" value="Plant invertase/pectin methylesterase inhibitor"/>
    <property type="match status" value="1"/>
</dbReference>
<evidence type="ECO:0000256" key="5">
    <source>
        <dbReference type="SAM" id="SignalP"/>
    </source>
</evidence>
<evidence type="ECO:0000256" key="2">
    <source>
        <dbReference type="ARBA" id="ARBA00023157"/>
    </source>
</evidence>
<dbReference type="Proteomes" id="UP001187471">
    <property type="component" value="Unassembled WGS sequence"/>
</dbReference>
<dbReference type="EMBL" id="JAVXUO010002859">
    <property type="protein sequence ID" value="KAK2969053.1"/>
    <property type="molecule type" value="Genomic_DNA"/>
</dbReference>
<keyword evidence="2" id="KW-1015">Disulfide bond</keyword>
<dbReference type="PANTHER" id="PTHR36710:SF18">
    <property type="entry name" value="PECTINESTERASE INHIBITOR 5-RELATED"/>
    <property type="match status" value="1"/>
</dbReference>
<reference evidence="7" key="1">
    <citation type="submission" date="2022-12" db="EMBL/GenBank/DDBJ databases">
        <title>Draft genome assemblies for two species of Escallonia (Escalloniales).</title>
        <authorList>
            <person name="Chanderbali A."/>
            <person name="Dervinis C."/>
            <person name="Anghel I."/>
            <person name="Soltis D."/>
            <person name="Soltis P."/>
            <person name="Zapata F."/>
        </authorList>
    </citation>
    <scope>NUCLEOTIDE SEQUENCE</scope>
    <source>
        <strain evidence="7">UCBG92.1500</strain>
        <tissue evidence="7">Leaf</tissue>
    </source>
</reference>
<protein>
    <recommendedName>
        <fullName evidence="6">Pectinesterase inhibitor domain-containing protein</fullName>
    </recommendedName>
</protein>
<comment type="caution">
    <text evidence="7">The sequence shown here is derived from an EMBL/GenBank/DDBJ whole genome shotgun (WGS) entry which is preliminary data.</text>
</comment>
<keyword evidence="1 5" id="KW-0732">Signal</keyword>
<dbReference type="InterPro" id="IPR006501">
    <property type="entry name" value="Pectinesterase_inhib_dom"/>
</dbReference>
<dbReference type="InterPro" id="IPR052421">
    <property type="entry name" value="PCW_Enzyme_Inhibitor"/>
</dbReference>
<feature type="compositionally biased region" description="Polar residues" evidence="4">
    <location>
        <begin position="186"/>
        <end position="210"/>
    </location>
</feature>
<dbReference type="SMART" id="SM00856">
    <property type="entry name" value="PMEI"/>
    <property type="match status" value="1"/>
</dbReference>
<dbReference type="InterPro" id="IPR035513">
    <property type="entry name" value="Invertase/methylesterase_inhib"/>
</dbReference>
<organism evidence="7 8">
    <name type="scientific">Escallonia rubra</name>
    <dbReference type="NCBI Taxonomy" id="112253"/>
    <lineage>
        <taxon>Eukaryota</taxon>
        <taxon>Viridiplantae</taxon>
        <taxon>Streptophyta</taxon>
        <taxon>Embryophyta</taxon>
        <taxon>Tracheophyta</taxon>
        <taxon>Spermatophyta</taxon>
        <taxon>Magnoliopsida</taxon>
        <taxon>eudicotyledons</taxon>
        <taxon>Gunneridae</taxon>
        <taxon>Pentapetalae</taxon>
        <taxon>asterids</taxon>
        <taxon>campanulids</taxon>
        <taxon>Escalloniales</taxon>
        <taxon>Escalloniaceae</taxon>
        <taxon>Escallonia</taxon>
    </lineage>
</organism>
<dbReference type="GO" id="GO:0046910">
    <property type="term" value="F:pectinesterase inhibitor activity"/>
    <property type="evidence" value="ECO:0007669"/>
    <property type="project" value="InterPro"/>
</dbReference>
<evidence type="ECO:0000313" key="7">
    <source>
        <dbReference type="EMBL" id="KAK2969053.1"/>
    </source>
</evidence>
<evidence type="ECO:0000256" key="1">
    <source>
        <dbReference type="ARBA" id="ARBA00022729"/>
    </source>
</evidence>
<name>A0AA88QLT7_9ASTE</name>
<evidence type="ECO:0000259" key="6">
    <source>
        <dbReference type="SMART" id="SM00856"/>
    </source>
</evidence>
<feature type="region of interest" description="Disordered" evidence="4">
    <location>
        <begin position="172"/>
        <end position="212"/>
    </location>
</feature>
<dbReference type="NCBIfam" id="TIGR01614">
    <property type="entry name" value="PME_inhib"/>
    <property type="match status" value="1"/>
</dbReference>
<dbReference type="AlphaFoldDB" id="A0AA88QLT7"/>
<evidence type="ECO:0000256" key="3">
    <source>
        <dbReference type="ARBA" id="ARBA00038471"/>
    </source>
</evidence>
<comment type="similarity">
    <text evidence="3">Belongs to the PMEI family.</text>
</comment>
<keyword evidence="8" id="KW-1185">Reference proteome</keyword>
<sequence length="285" mass="31227">MASLSLNSSLLISTFFLLVPFFTTPARGIAVTDVCPRTKDPNFCLRAFTSDPRSATADVYGLGKISIDLATAYATDTLDKLLIIVRAIREDTPLKARLDTCADAYDFSRDALQEANRNYDDSFYMGMKQRGDSALGVIQGCNITFAEPPNPLSIQNHNFERLLDIVSTLGSSSSTENDLESDSESRSSQVGTSTHNSQVGTSAPQTSTSFPHIDDALGEIKDEAEDKFDEDTWFAADEKKNKMSKESIVELLEEYPLPPTFSARVPALQEPANYGTDLETSVYEG</sequence>
<dbReference type="Gene3D" id="1.20.140.40">
    <property type="entry name" value="Invertase/pectin methylesterase inhibitor family protein"/>
    <property type="match status" value="1"/>
</dbReference>
<dbReference type="CDD" id="cd15797">
    <property type="entry name" value="PMEI"/>
    <property type="match status" value="1"/>
</dbReference>
<dbReference type="PANTHER" id="PTHR36710">
    <property type="entry name" value="PECTINESTERASE INHIBITOR-LIKE"/>
    <property type="match status" value="1"/>
</dbReference>
<accession>A0AA88QLT7</accession>
<evidence type="ECO:0000256" key="4">
    <source>
        <dbReference type="SAM" id="MobiDB-lite"/>
    </source>
</evidence>
<dbReference type="Pfam" id="PF04043">
    <property type="entry name" value="PMEI"/>
    <property type="match status" value="1"/>
</dbReference>
<proteinExistence type="inferred from homology"/>
<dbReference type="InterPro" id="IPR034086">
    <property type="entry name" value="PMEI_plant"/>
</dbReference>